<dbReference type="GO" id="GO:0005886">
    <property type="term" value="C:plasma membrane"/>
    <property type="evidence" value="ECO:0007669"/>
    <property type="project" value="TreeGrafter"/>
</dbReference>
<dbReference type="PANTHER" id="PTHR38459">
    <property type="entry name" value="PROPHAGE BACTOPRENOL-LINKED GLUCOSE TRANSLOCASE HOMOLOG"/>
    <property type="match status" value="1"/>
</dbReference>
<evidence type="ECO:0000256" key="6">
    <source>
        <dbReference type="SAM" id="MobiDB-lite"/>
    </source>
</evidence>
<evidence type="ECO:0000256" key="5">
    <source>
        <dbReference type="ARBA" id="ARBA00023136"/>
    </source>
</evidence>
<evidence type="ECO:0000256" key="7">
    <source>
        <dbReference type="SAM" id="Phobius"/>
    </source>
</evidence>
<dbReference type="InterPro" id="IPR007267">
    <property type="entry name" value="GtrA_DPMS_TM"/>
</dbReference>
<comment type="similarity">
    <text evidence="2">Belongs to the GtrA family.</text>
</comment>
<evidence type="ECO:0000256" key="1">
    <source>
        <dbReference type="ARBA" id="ARBA00004141"/>
    </source>
</evidence>
<feature type="region of interest" description="Disordered" evidence="6">
    <location>
        <begin position="1"/>
        <end position="27"/>
    </location>
</feature>
<evidence type="ECO:0000256" key="2">
    <source>
        <dbReference type="ARBA" id="ARBA00009399"/>
    </source>
</evidence>
<keyword evidence="3 7" id="KW-0812">Transmembrane</keyword>
<feature type="transmembrane region" description="Helical" evidence="7">
    <location>
        <begin position="73"/>
        <end position="91"/>
    </location>
</feature>
<name>A0A4V2FQD9_PSEST</name>
<reference evidence="9 10" key="1">
    <citation type="submission" date="2019-02" db="EMBL/GenBank/DDBJ databases">
        <title>Sequencing the genomes of 1000 actinobacteria strains.</title>
        <authorList>
            <person name="Klenk H.-P."/>
        </authorList>
    </citation>
    <scope>NUCLEOTIDE SEQUENCE [LARGE SCALE GENOMIC DNA]</scope>
    <source>
        <strain evidence="9 10">DSM 45779</strain>
    </source>
</reference>
<accession>A0A4V2FQD9</accession>
<evidence type="ECO:0000256" key="3">
    <source>
        <dbReference type="ARBA" id="ARBA00022692"/>
    </source>
</evidence>
<dbReference type="Pfam" id="PF04138">
    <property type="entry name" value="GtrA_DPMS_TM"/>
    <property type="match status" value="1"/>
</dbReference>
<protein>
    <submittedName>
        <fullName evidence="9">Putative flippase GtrA</fullName>
    </submittedName>
</protein>
<keyword evidence="5 7" id="KW-0472">Membrane</keyword>
<dbReference type="EMBL" id="SHKL01000001">
    <property type="protein sequence ID" value="RZT84370.1"/>
    <property type="molecule type" value="Genomic_DNA"/>
</dbReference>
<dbReference type="AlphaFoldDB" id="A0A4V2FQD9"/>
<evidence type="ECO:0000256" key="4">
    <source>
        <dbReference type="ARBA" id="ARBA00022989"/>
    </source>
</evidence>
<organism evidence="9 10">
    <name type="scientific">Pseudonocardia sediminis</name>
    <dbReference type="NCBI Taxonomy" id="1397368"/>
    <lineage>
        <taxon>Bacteria</taxon>
        <taxon>Bacillati</taxon>
        <taxon>Actinomycetota</taxon>
        <taxon>Actinomycetes</taxon>
        <taxon>Pseudonocardiales</taxon>
        <taxon>Pseudonocardiaceae</taxon>
        <taxon>Pseudonocardia</taxon>
    </lineage>
</organism>
<comment type="subcellular location">
    <subcellularLocation>
        <location evidence="1">Membrane</location>
        <topology evidence="1">Multi-pass membrane protein</topology>
    </subcellularLocation>
</comment>
<sequence>MDAAPTSGAGRCLPAPSRDQTSEPAAPALRDRIQQWRRSHRTIVQLIRYAIIGGGSTGLTAVLFLALRPWLDAVPANLVALVITTAVSTEANRRFAFGGARAHRLREWVQDVGTVAFYAGYTSAVLLVLHLVVPSASPLQEAVAVAVASIAGGVGRFLVLRNWVFEARGGRAHS</sequence>
<dbReference type="OrthoDB" id="3296646at2"/>
<dbReference type="GO" id="GO:0000271">
    <property type="term" value="P:polysaccharide biosynthetic process"/>
    <property type="evidence" value="ECO:0007669"/>
    <property type="project" value="InterPro"/>
</dbReference>
<comment type="caution">
    <text evidence="9">The sequence shown here is derived from an EMBL/GenBank/DDBJ whole genome shotgun (WGS) entry which is preliminary data.</text>
</comment>
<keyword evidence="10" id="KW-1185">Reference proteome</keyword>
<dbReference type="RefSeq" id="WP_130288979.1">
    <property type="nucleotide sequence ID" value="NZ_SHKL01000001.1"/>
</dbReference>
<feature type="transmembrane region" description="Helical" evidence="7">
    <location>
        <begin position="112"/>
        <end position="133"/>
    </location>
</feature>
<evidence type="ECO:0000313" key="9">
    <source>
        <dbReference type="EMBL" id="RZT84370.1"/>
    </source>
</evidence>
<dbReference type="InterPro" id="IPR051401">
    <property type="entry name" value="GtrA_CellWall_Glycosyl"/>
</dbReference>
<evidence type="ECO:0000259" key="8">
    <source>
        <dbReference type="Pfam" id="PF04138"/>
    </source>
</evidence>
<feature type="transmembrane region" description="Helical" evidence="7">
    <location>
        <begin position="139"/>
        <end position="159"/>
    </location>
</feature>
<gene>
    <name evidence="9" type="ORF">EV383_1210</name>
</gene>
<evidence type="ECO:0000313" key="10">
    <source>
        <dbReference type="Proteomes" id="UP000291591"/>
    </source>
</evidence>
<feature type="domain" description="GtrA/DPMS transmembrane" evidence="8">
    <location>
        <begin position="48"/>
        <end position="165"/>
    </location>
</feature>
<feature type="transmembrane region" description="Helical" evidence="7">
    <location>
        <begin position="46"/>
        <end position="67"/>
    </location>
</feature>
<dbReference type="Proteomes" id="UP000291591">
    <property type="component" value="Unassembled WGS sequence"/>
</dbReference>
<proteinExistence type="inferred from homology"/>
<keyword evidence="4 7" id="KW-1133">Transmembrane helix</keyword>
<dbReference type="PANTHER" id="PTHR38459:SF1">
    <property type="entry name" value="PROPHAGE BACTOPRENOL-LINKED GLUCOSE TRANSLOCASE HOMOLOG"/>
    <property type="match status" value="1"/>
</dbReference>